<evidence type="ECO:0000256" key="3">
    <source>
        <dbReference type="ARBA" id="ARBA00023136"/>
    </source>
</evidence>
<feature type="transmembrane region" description="Helical" evidence="5">
    <location>
        <begin position="417"/>
        <end position="442"/>
    </location>
</feature>
<dbReference type="PANTHER" id="PTHR22550">
    <property type="entry name" value="SPORE GERMINATION PROTEIN"/>
    <property type="match status" value="1"/>
</dbReference>
<dbReference type="InterPro" id="IPR050768">
    <property type="entry name" value="UPF0353/GerABKA_families"/>
</dbReference>
<feature type="transmembrane region" description="Helical" evidence="5">
    <location>
        <begin position="361"/>
        <end position="379"/>
    </location>
</feature>
<dbReference type="PANTHER" id="PTHR22550:SF5">
    <property type="entry name" value="LEUCINE ZIPPER PROTEIN 4"/>
    <property type="match status" value="1"/>
</dbReference>
<comment type="subcellular location">
    <subcellularLocation>
        <location evidence="4">Cell membrane</location>
    </subcellularLocation>
    <subcellularLocation>
        <location evidence="1">Membrane</location>
        <topology evidence="1">Multi-pass membrane protein</topology>
    </subcellularLocation>
</comment>
<accession>A0ABW4KHH6</accession>
<feature type="transmembrane region" description="Helical" evidence="5">
    <location>
        <begin position="454"/>
        <end position="479"/>
    </location>
</feature>
<keyword evidence="3 4" id="KW-0472">Membrane</keyword>
<name>A0ABW4KHH6_9BACI</name>
<dbReference type="RefSeq" id="WP_380774231.1">
    <property type="nucleotide sequence ID" value="NZ_JBHUEO010000036.1"/>
</dbReference>
<evidence type="ECO:0000256" key="4">
    <source>
        <dbReference type="PIRNR" id="PIRNR005690"/>
    </source>
</evidence>
<evidence type="ECO:0000313" key="6">
    <source>
        <dbReference type="EMBL" id="MFD1707510.1"/>
    </source>
</evidence>
<proteinExistence type="inferred from homology"/>
<protein>
    <submittedName>
        <fullName evidence="6">Spore germination protein</fullName>
    </submittedName>
</protein>
<reference evidence="7" key="1">
    <citation type="journal article" date="2019" name="Int. J. Syst. Evol. Microbiol.">
        <title>The Global Catalogue of Microorganisms (GCM) 10K type strain sequencing project: providing services to taxonomists for standard genome sequencing and annotation.</title>
        <authorList>
            <consortium name="The Broad Institute Genomics Platform"/>
            <consortium name="The Broad Institute Genome Sequencing Center for Infectious Disease"/>
            <person name="Wu L."/>
            <person name="Ma J."/>
        </authorList>
    </citation>
    <scope>NUCLEOTIDE SEQUENCE [LARGE SCALE GENOMIC DNA]</scope>
    <source>
        <strain evidence="7">CGMCC 1.12295</strain>
    </source>
</reference>
<comment type="similarity">
    <text evidence="2 4">Belongs to the GerABKA family.</text>
</comment>
<evidence type="ECO:0000256" key="5">
    <source>
        <dbReference type="SAM" id="Phobius"/>
    </source>
</evidence>
<dbReference type="EMBL" id="JBHUEO010000036">
    <property type="protein sequence ID" value="MFD1707510.1"/>
    <property type="molecule type" value="Genomic_DNA"/>
</dbReference>
<feature type="transmembrane region" description="Helical" evidence="5">
    <location>
        <begin position="391"/>
        <end position="411"/>
    </location>
</feature>
<keyword evidence="7" id="KW-1185">Reference proteome</keyword>
<keyword evidence="5" id="KW-1133">Transmembrane helix</keyword>
<comment type="caution">
    <text evidence="6">The sequence shown here is derived from an EMBL/GenBank/DDBJ whole genome shotgun (WGS) entry which is preliminary data.</text>
</comment>
<feature type="transmembrane region" description="Helical" evidence="5">
    <location>
        <begin position="319"/>
        <end position="341"/>
    </location>
</feature>
<evidence type="ECO:0000313" key="7">
    <source>
        <dbReference type="Proteomes" id="UP001597301"/>
    </source>
</evidence>
<dbReference type="Pfam" id="PF03323">
    <property type="entry name" value="GerA"/>
    <property type="match status" value="1"/>
</dbReference>
<dbReference type="PIRSF" id="PIRSF005690">
    <property type="entry name" value="GerBA"/>
    <property type="match status" value="1"/>
</dbReference>
<keyword evidence="5" id="KW-0812">Transmembrane</keyword>
<dbReference type="Proteomes" id="UP001597301">
    <property type="component" value="Unassembled WGS sequence"/>
</dbReference>
<dbReference type="InterPro" id="IPR004995">
    <property type="entry name" value="Spore_Ger"/>
</dbReference>
<gene>
    <name evidence="6" type="ORF">ACFSCZ_12320</name>
</gene>
<sequence length="519" mass="57993">MKRRSSNIEKLMKNIKRKNTQRQQQKVSNMEWQPFSTDINENEKALKQHLGTSEDVVFNKFTIYLQNGDALNAMLVTIDGLVDVEAKRNNILKPLIEHPLQGKPNDDLKQLRERISVKESTVEDNLLKAVYQVLKAQALLILDGFNKGLLISIEGFEVRSIEEPVTEQAVRGAREGFIESTGVNISLLRRRISHPSLRFETMEIGKYSQTGVTIAYIKDIVDSELVQRVKQRLDEIIVDSIDSSGDIEQLIEDHPYSIFPTIGNTERADKAAALLMEGRVFLLVDGSPVSLYVPSLFLESFQNVEDYNSRPYYSSFIRLMRFFAFIISISLPALYITALNFNKALIPSDMIVPLIQARETVPFPLAMEVIMMILMFEVVREAGVRLPKQIGSALSIVGALILGDVSVSAGLVGAPTIVIVSISYISAFVITPIADVTALLRIGLFAASSLFGSYGLCIASLALLTHMVSLTSLGVPFMAPFSPTHFQDWKDGFIRLPTKLLKQRPKSIPNQRSTRMRSL</sequence>
<organism evidence="6 7">
    <name type="scientific">Siminovitchia sediminis</name>
    <dbReference type="NCBI Taxonomy" id="1274353"/>
    <lineage>
        <taxon>Bacteria</taxon>
        <taxon>Bacillati</taxon>
        <taxon>Bacillota</taxon>
        <taxon>Bacilli</taxon>
        <taxon>Bacillales</taxon>
        <taxon>Bacillaceae</taxon>
        <taxon>Siminovitchia</taxon>
    </lineage>
</organism>
<evidence type="ECO:0000256" key="1">
    <source>
        <dbReference type="ARBA" id="ARBA00004141"/>
    </source>
</evidence>
<evidence type="ECO:0000256" key="2">
    <source>
        <dbReference type="ARBA" id="ARBA00005278"/>
    </source>
</evidence>